<keyword evidence="7" id="KW-0067">ATP-binding</keyword>
<gene>
    <name evidence="11" type="ORF">MANES_07G107900</name>
</gene>
<dbReference type="GO" id="GO:0005886">
    <property type="term" value="C:plasma membrane"/>
    <property type="evidence" value="ECO:0007669"/>
    <property type="project" value="UniProtKB-SubCell"/>
</dbReference>
<evidence type="ECO:0000256" key="4">
    <source>
        <dbReference type="ARBA" id="ARBA00022679"/>
    </source>
</evidence>
<keyword evidence="5" id="KW-0547">Nucleotide-binding</keyword>
<keyword evidence="3" id="KW-0472">Membrane</keyword>
<proteinExistence type="predicted"/>
<evidence type="ECO:0000256" key="6">
    <source>
        <dbReference type="ARBA" id="ARBA00022777"/>
    </source>
</evidence>
<reference evidence="11" key="1">
    <citation type="submission" date="2016-02" db="EMBL/GenBank/DDBJ databases">
        <title>WGS assembly of Manihot esculenta.</title>
        <authorList>
            <person name="Bredeson J.V."/>
            <person name="Prochnik S.E."/>
            <person name="Lyons J.B."/>
            <person name="Schmutz J."/>
            <person name="Grimwood J."/>
            <person name="Vrebalov J."/>
            <person name="Bart R.S."/>
            <person name="Amuge T."/>
            <person name="Ferguson M.E."/>
            <person name="Green R."/>
            <person name="Putnam N."/>
            <person name="Stites J."/>
            <person name="Rounsley S."/>
            <person name="Rokhsar D.S."/>
        </authorList>
    </citation>
    <scope>NUCLEOTIDE SEQUENCE [LARGE SCALE GENOMIC DNA]</scope>
    <source>
        <tissue evidence="11">Leaf</tissue>
    </source>
</reference>
<dbReference type="InterPro" id="IPR000719">
    <property type="entry name" value="Prot_kinase_dom"/>
</dbReference>
<dbReference type="EMBL" id="CM004393">
    <property type="protein sequence ID" value="OAY45989.1"/>
    <property type="molecule type" value="Genomic_DNA"/>
</dbReference>
<dbReference type="AlphaFoldDB" id="A0A2C9VKC3"/>
<dbReference type="InterPro" id="IPR050823">
    <property type="entry name" value="Plant_Ser_Thr_Prot_Kinase"/>
</dbReference>
<keyword evidence="3" id="KW-1003">Cell membrane</keyword>
<sequence length="411" mass="45970">MGLCFSAGIQSESALHCCAEGNSKIFGKGRNYMDKSSSKASSAIVPLPAQITRDEILESPNLKIFCFRELKEATGDFSQDNELRTGEFGCFFKGWVDEHTLKAVRPETGMAIAVKVVCEKSCQGQQEWLAKIKYLGQLRHPNLVKLIGFCLEDDHWLLVYEFMLNGNLQNHLFRFGNHSQPLSWNLYMKIALGAAKGLAYLHNEADVTCRDFKASNILLDSNYNAKLCDFGLAKNGPTNGKNFAGFLGTAGYIAPEYISTGHVTAKSNVYNFGVVLLEILSGRQSISIIKPSEGQDFVEWARNLASAGKFSHFMNNLDVLGQNSSDSFLKVAKLAFQCVSKEPNSRPTMKDVVEVLQELQDFSENVGKQENFKHYLLSYKKWSEKLQKILFNKFCSGKAAMFSESHLQCMF</sequence>
<name>A0A2C9VKC3_MANES</name>
<evidence type="ECO:0000256" key="1">
    <source>
        <dbReference type="ARBA" id="ARBA00004236"/>
    </source>
</evidence>
<dbReference type="FunFam" id="1.10.510.10:FF:000095">
    <property type="entry name" value="protein STRUBBELIG-RECEPTOR FAMILY 8"/>
    <property type="match status" value="1"/>
</dbReference>
<dbReference type="FunFam" id="3.30.200.20:FF:000228">
    <property type="entry name" value="Serine/threonine-protein kinase BIK1"/>
    <property type="match status" value="1"/>
</dbReference>
<evidence type="ECO:0000313" key="11">
    <source>
        <dbReference type="EMBL" id="OAY45989.1"/>
    </source>
</evidence>
<dbReference type="EC" id="2.7.11.1" evidence="2"/>
<dbReference type="Gene3D" id="1.10.510.10">
    <property type="entry name" value="Transferase(Phosphotransferase) domain 1"/>
    <property type="match status" value="1"/>
</dbReference>
<comment type="catalytic activity">
    <reaction evidence="9">
        <text>L-seryl-[protein] + ATP = O-phospho-L-seryl-[protein] + ADP + H(+)</text>
        <dbReference type="Rhea" id="RHEA:17989"/>
        <dbReference type="Rhea" id="RHEA-COMP:9863"/>
        <dbReference type="Rhea" id="RHEA-COMP:11604"/>
        <dbReference type="ChEBI" id="CHEBI:15378"/>
        <dbReference type="ChEBI" id="CHEBI:29999"/>
        <dbReference type="ChEBI" id="CHEBI:30616"/>
        <dbReference type="ChEBI" id="CHEBI:83421"/>
        <dbReference type="ChEBI" id="CHEBI:456216"/>
        <dbReference type="EC" id="2.7.11.1"/>
    </reaction>
</comment>
<protein>
    <recommendedName>
        <fullName evidence="2">non-specific serine/threonine protein kinase</fullName>
        <ecNumber evidence="2">2.7.11.1</ecNumber>
    </recommendedName>
</protein>
<evidence type="ECO:0000256" key="2">
    <source>
        <dbReference type="ARBA" id="ARBA00012513"/>
    </source>
</evidence>
<dbReference type="PANTHER" id="PTHR45621">
    <property type="entry name" value="OS01G0588500 PROTEIN-RELATED"/>
    <property type="match status" value="1"/>
</dbReference>
<dbReference type="InterPro" id="IPR001245">
    <property type="entry name" value="Ser-Thr/Tyr_kinase_cat_dom"/>
</dbReference>
<feature type="domain" description="Protein kinase" evidence="10">
    <location>
        <begin position="77"/>
        <end position="363"/>
    </location>
</feature>
<dbReference type="SUPFAM" id="SSF56112">
    <property type="entry name" value="Protein kinase-like (PK-like)"/>
    <property type="match status" value="1"/>
</dbReference>
<dbReference type="GO" id="GO:0004674">
    <property type="term" value="F:protein serine/threonine kinase activity"/>
    <property type="evidence" value="ECO:0007669"/>
    <property type="project" value="UniProtKB-EC"/>
</dbReference>
<evidence type="ECO:0000256" key="9">
    <source>
        <dbReference type="ARBA" id="ARBA00048679"/>
    </source>
</evidence>
<dbReference type="Gene3D" id="3.30.200.20">
    <property type="entry name" value="Phosphorylase Kinase, domain 1"/>
    <property type="match status" value="1"/>
</dbReference>
<comment type="subcellular location">
    <subcellularLocation>
        <location evidence="1">Cell membrane</location>
    </subcellularLocation>
</comment>
<comment type="catalytic activity">
    <reaction evidence="8">
        <text>L-threonyl-[protein] + ATP = O-phospho-L-threonyl-[protein] + ADP + H(+)</text>
        <dbReference type="Rhea" id="RHEA:46608"/>
        <dbReference type="Rhea" id="RHEA-COMP:11060"/>
        <dbReference type="Rhea" id="RHEA-COMP:11605"/>
        <dbReference type="ChEBI" id="CHEBI:15378"/>
        <dbReference type="ChEBI" id="CHEBI:30013"/>
        <dbReference type="ChEBI" id="CHEBI:30616"/>
        <dbReference type="ChEBI" id="CHEBI:61977"/>
        <dbReference type="ChEBI" id="CHEBI:456216"/>
        <dbReference type="EC" id="2.7.11.1"/>
    </reaction>
</comment>
<evidence type="ECO:0000256" key="7">
    <source>
        <dbReference type="ARBA" id="ARBA00022840"/>
    </source>
</evidence>
<evidence type="ECO:0000256" key="5">
    <source>
        <dbReference type="ARBA" id="ARBA00022741"/>
    </source>
</evidence>
<keyword evidence="6" id="KW-0418">Kinase</keyword>
<organism evidence="11">
    <name type="scientific">Manihot esculenta</name>
    <name type="common">Cassava</name>
    <name type="synonym">Jatropha manihot</name>
    <dbReference type="NCBI Taxonomy" id="3983"/>
    <lineage>
        <taxon>Eukaryota</taxon>
        <taxon>Viridiplantae</taxon>
        <taxon>Streptophyta</taxon>
        <taxon>Embryophyta</taxon>
        <taxon>Tracheophyta</taxon>
        <taxon>Spermatophyta</taxon>
        <taxon>Magnoliopsida</taxon>
        <taxon>eudicotyledons</taxon>
        <taxon>Gunneridae</taxon>
        <taxon>Pentapetalae</taxon>
        <taxon>rosids</taxon>
        <taxon>fabids</taxon>
        <taxon>Malpighiales</taxon>
        <taxon>Euphorbiaceae</taxon>
        <taxon>Crotonoideae</taxon>
        <taxon>Manihoteae</taxon>
        <taxon>Manihot</taxon>
    </lineage>
</organism>
<accession>A0A2C9VKC3</accession>
<evidence type="ECO:0000256" key="8">
    <source>
        <dbReference type="ARBA" id="ARBA00047899"/>
    </source>
</evidence>
<evidence type="ECO:0000259" key="10">
    <source>
        <dbReference type="PROSITE" id="PS50011"/>
    </source>
</evidence>
<dbReference type="STRING" id="3983.A0A2C9VKC3"/>
<dbReference type="PROSITE" id="PS50011">
    <property type="entry name" value="PROTEIN_KINASE_DOM"/>
    <property type="match status" value="1"/>
</dbReference>
<dbReference type="InterPro" id="IPR011009">
    <property type="entry name" value="Kinase-like_dom_sf"/>
</dbReference>
<keyword evidence="4" id="KW-0808">Transferase</keyword>
<dbReference type="Pfam" id="PF07714">
    <property type="entry name" value="PK_Tyr_Ser-Thr"/>
    <property type="match status" value="1"/>
</dbReference>
<dbReference type="GO" id="GO:0005524">
    <property type="term" value="F:ATP binding"/>
    <property type="evidence" value="ECO:0007669"/>
    <property type="project" value="UniProtKB-KW"/>
</dbReference>
<evidence type="ECO:0000256" key="3">
    <source>
        <dbReference type="ARBA" id="ARBA00022475"/>
    </source>
</evidence>